<protein>
    <submittedName>
        <fullName evidence="1">Uncharacterized protein</fullName>
    </submittedName>
</protein>
<dbReference type="AlphaFoldDB" id="A0A5K3FEI5"/>
<evidence type="ECO:0000313" key="1">
    <source>
        <dbReference type="WBParaSite" id="MCU_006799-RA"/>
    </source>
</evidence>
<name>A0A5K3FEI5_MESCO</name>
<dbReference type="WBParaSite" id="MCU_006799-RA">
    <property type="protein sequence ID" value="MCU_006799-RA"/>
    <property type="gene ID" value="MCU_006799"/>
</dbReference>
<organism evidence="1">
    <name type="scientific">Mesocestoides corti</name>
    <name type="common">Flatworm</name>
    <dbReference type="NCBI Taxonomy" id="53468"/>
    <lineage>
        <taxon>Eukaryota</taxon>
        <taxon>Metazoa</taxon>
        <taxon>Spiralia</taxon>
        <taxon>Lophotrochozoa</taxon>
        <taxon>Platyhelminthes</taxon>
        <taxon>Cestoda</taxon>
        <taxon>Eucestoda</taxon>
        <taxon>Cyclophyllidea</taxon>
        <taxon>Mesocestoididae</taxon>
        <taxon>Mesocestoides</taxon>
    </lineage>
</organism>
<accession>A0A5K3FEI5</accession>
<sequence length="76" mass="8427">MSQLVFDSRNFSPGALFEVPLISSISAFCIGCQKKFRNSILTNHFINASVRVVASQRVSRLHLSKTRPSGLDNAFL</sequence>
<proteinExistence type="predicted"/>
<reference evidence="1" key="1">
    <citation type="submission" date="2019-11" db="UniProtKB">
        <authorList>
            <consortium name="WormBaseParasite"/>
        </authorList>
    </citation>
    <scope>IDENTIFICATION</scope>
</reference>